<evidence type="ECO:0000313" key="3">
    <source>
        <dbReference type="Proteomes" id="UP000076796"/>
    </source>
</evidence>
<sequence>MTGHSHYYHRRPSSSKRSLSEYDSLPQEPTSYPGISPYSDFSEVGESNLYPYADALSNDTLPVPGMEASASALTPSSNSGGGGLASLLGGGGSGSGGGISKLLGGLGVNNLSDVKGLIDRMGGIDGLVNNIGKVQKVMQGFQQLAPMVSLLAGAFTKKKGGRGSSTAYTDQNDDYEYRPRKRRSSGGRRHSGSRKSSGSRKGRRRR</sequence>
<evidence type="ECO:0000256" key="1">
    <source>
        <dbReference type="SAM" id="MobiDB-lite"/>
    </source>
</evidence>
<feature type="compositionally biased region" description="Basic residues" evidence="1">
    <location>
        <begin position="179"/>
        <end position="206"/>
    </location>
</feature>
<dbReference type="STRING" id="59843.A3958_14020"/>
<dbReference type="GeneID" id="97557578"/>
<dbReference type="RefSeq" id="WP_063478622.1">
    <property type="nucleotide sequence ID" value="NZ_CP147845.1"/>
</dbReference>
<dbReference type="AlphaFoldDB" id="A0A163K7T3"/>
<name>A0A163K7T3_9BACL</name>
<accession>A0A163K7T3</accession>
<protein>
    <recommendedName>
        <fullName evidence="4">Tyrosine protein kinase</fullName>
    </recommendedName>
</protein>
<feature type="compositionally biased region" description="Basic residues" evidence="1">
    <location>
        <begin position="1"/>
        <end position="14"/>
    </location>
</feature>
<feature type="region of interest" description="Disordered" evidence="1">
    <location>
        <begin position="1"/>
        <end position="39"/>
    </location>
</feature>
<gene>
    <name evidence="2" type="ORF">AWU65_14465</name>
</gene>
<evidence type="ECO:0000313" key="2">
    <source>
        <dbReference type="EMBL" id="KZS47042.1"/>
    </source>
</evidence>
<dbReference type="EMBL" id="LWMH01000001">
    <property type="protein sequence ID" value="KZS47042.1"/>
    <property type="molecule type" value="Genomic_DNA"/>
</dbReference>
<evidence type="ECO:0008006" key="4">
    <source>
        <dbReference type="Google" id="ProtNLM"/>
    </source>
</evidence>
<dbReference type="Proteomes" id="UP000076796">
    <property type="component" value="Unassembled WGS sequence"/>
</dbReference>
<comment type="caution">
    <text evidence="2">The sequence shown here is derived from an EMBL/GenBank/DDBJ whole genome shotgun (WGS) entry which is preliminary data.</text>
</comment>
<keyword evidence="3" id="KW-1185">Reference proteome</keyword>
<reference evidence="2" key="1">
    <citation type="journal article" date="2016" name="Genome Announc.">
        <title>Draft genomes of two strains of Paenibacillus glucanolyticus with capability to degrade lignocellulose.</title>
        <authorList>
            <person name="Mathews S.L."/>
            <person name="Pawlak J."/>
            <person name="Grunden A.M."/>
        </authorList>
    </citation>
    <scope>NUCLEOTIDE SEQUENCE [LARGE SCALE GENOMIC DNA]</scope>
    <source>
        <strain evidence="2">SLM1</strain>
    </source>
</reference>
<proteinExistence type="predicted"/>
<dbReference type="OrthoDB" id="2680668at2"/>
<organism evidence="2 3">
    <name type="scientific">Paenibacillus glucanolyticus</name>
    <dbReference type="NCBI Taxonomy" id="59843"/>
    <lineage>
        <taxon>Bacteria</taxon>
        <taxon>Bacillati</taxon>
        <taxon>Bacillota</taxon>
        <taxon>Bacilli</taxon>
        <taxon>Bacillales</taxon>
        <taxon>Paenibacillaceae</taxon>
        <taxon>Paenibacillus</taxon>
    </lineage>
</organism>
<feature type="region of interest" description="Disordered" evidence="1">
    <location>
        <begin position="157"/>
        <end position="206"/>
    </location>
</feature>